<evidence type="ECO:0000256" key="5">
    <source>
        <dbReference type="ARBA" id="ARBA00022618"/>
    </source>
</evidence>
<sequence length="218" mass="24461">MIQVYNVFKSYGGAFPALANVSLSIKRGEFVYLTGPSGAGKTTLLKILFRWENIDQGQILVNGVNICKISADRLYQHRRQIGFVFQDCKLLPRKTVFENIAFAQEIVGAPRKTIKLKTWEALKNVGMTHKKDALPLQLSGGEQQRVAIARALVNNPQIILADEPTGNLDPDISQEILKLFEQAQNLGVTIVFATHNQEMIRNSRHPVIMLKRGKRVQP</sequence>
<dbReference type="SMART" id="SM00382">
    <property type="entry name" value="AAA"/>
    <property type="match status" value="1"/>
</dbReference>
<reference evidence="13" key="1">
    <citation type="submission" date="2020-02" db="EMBL/GenBank/DDBJ databases">
        <title>Genomic and physiological characterization of two novel Nitrospinaceae genera.</title>
        <authorList>
            <person name="Mueller A.J."/>
            <person name="Jung M.-Y."/>
            <person name="Strachan C.R."/>
            <person name="Herbold C.W."/>
            <person name="Kirkegaard R.H."/>
            <person name="Daims H."/>
        </authorList>
    </citation>
    <scope>NUCLEOTIDE SEQUENCE [LARGE SCALE GENOMIC DNA]</scope>
</reference>
<dbReference type="FunFam" id="3.40.50.300:FF:000056">
    <property type="entry name" value="Cell division ATP-binding protein FtsE"/>
    <property type="match status" value="1"/>
</dbReference>
<evidence type="ECO:0000256" key="1">
    <source>
        <dbReference type="ARBA" id="ARBA00002579"/>
    </source>
</evidence>
<dbReference type="PANTHER" id="PTHR24220:SF470">
    <property type="entry name" value="CELL DIVISION ATP-BINDING PROTEIN FTSE"/>
    <property type="match status" value="1"/>
</dbReference>
<dbReference type="NCBIfam" id="TIGR02673">
    <property type="entry name" value="FtsE"/>
    <property type="match status" value="1"/>
</dbReference>
<dbReference type="Gene3D" id="3.40.50.300">
    <property type="entry name" value="P-loop containing nucleotide triphosphate hydrolases"/>
    <property type="match status" value="1"/>
</dbReference>
<dbReference type="InterPro" id="IPR003593">
    <property type="entry name" value="AAA+_ATPase"/>
</dbReference>
<evidence type="ECO:0000256" key="7">
    <source>
        <dbReference type="ARBA" id="ARBA00022840"/>
    </source>
</evidence>
<dbReference type="InterPro" id="IPR005286">
    <property type="entry name" value="Cell_div_FtsE"/>
</dbReference>
<keyword evidence="7 10" id="KW-0067">ATP-binding</keyword>
<dbReference type="Pfam" id="PF00005">
    <property type="entry name" value="ABC_tran"/>
    <property type="match status" value="1"/>
</dbReference>
<dbReference type="GO" id="GO:0005524">
    <property type="term" value="F:ATP binding"/>
    <property type="evidence" value="ECO:0007669"/>
    <property type="project" value="UniProtKB-UniRule"/>
</dbReference>
<dbReference type="PROSITE" id="PS50893">
    <property type="entry name" value="ABC_TRANSPORTER_2"/>
    <property type="match status" value="1"/>
</dbReference>
<dbReference type="GO" id="GO:0005886">
    <property type="term" value="C:plasma membrane"/>
    <property type="evidence" value="ECO:0007669"/>
    <property type="project" value="UniProtKB-SubCell"/>
</dbReference>
<dbReference type="EMBL" id="CP048620">
    <property type="protein sequence ID" value="QPJ66019.1"/>
    <property type="molecule type" value="Genomic_DNA"/>
</dbReference>
<gene>
    <name evidence="10 12" type="primary">ftsE</name>
    <name evidence="12" type="ORF">G3M78_11690</name>
</gene>
<evidence type="ECO:0000259" key="11">
    <source>
        <dbReference type="PROSITE" id="PS50893"/>
    </source>
</evidence>
<keyword evidence="9 10" id="KW-0131">Cell cycle</keyword>
<keyword evidence="6 10" id="KW-0547">Nucleotide-binding</keyword>
<evidence type="ECO:0000313" key="13">
    <source>
        <dbReference type="Proteomes" id="UP000594464"/>
    </source>
</evidence>
<dbReference type="GO" id="GO:0016887">
    <property type="term" value="F:ATP hydrolysis activity"/>
    <property type="evidence" value="ECO:0007669"/>
    <property type="project" value="InterPro"/>
</dbReference>
<proteinExistence type="inferred from homology"/>
<keyword evidence="8 10" id="KW-0472">Membrane</keyword>
<dbReference type="KEGG" id="nva:G3M78_11690"/>
<dbReference type="InterPro" id="IPR017871">
    <property type="entry name" value="ABC_transporter-like_CS"/>
</dbReference>
<comment type="similarity">
    <text evidence="2 10">Belongs to the ABC transporter superfamily.</text>
</comment>
<dbReference type="AlphaFoldDB" id="A0A7T0G455"/>
<keyword evidence="4 10" id="KW-1003">Cell membrane</keyword>
<evidence type="ECO:0000313" key="12">
    <source>
        <dbReference type="EMBL" id="QPJ66019.1"/>
    </source>
</evidence>
<dbReference type="Proteomes" id="UP000594464">
    <property type="component" value="Chromosome"/>
</dbReference>
<comment type="subunit">
    <text evidence="10">Homodimer. Forms a membrane-associated complex with FtsX.</text>
</comment>
<dbReference type="InterPro" id="IPR003439">
    <property type="entry name" value="ABC_transporter-like_ATP-bd"/>
</dbReference>
<accession>A0A7T0G455</accession>
<organism evidence="12 13">
    <name type="scientific">Candidatus Nitrohelix vancouverensis</name>
    <dbReference type="NCBI Taxonomy" id="2705534"/>
    <lineage>
        <taxon>Bacteria</taxon>
        <taxon>Pseudomonadati</taxon>
        <taxon>Nitrospinota/Tectimicrobiota group</taxon>
        <taxon>Nitrospinota</taxon>
        <taxon>Nitrospinia</taxon>
        <taxon>Nitrospinales</taxon>
        <taxon>Nitrospinaceae</taxon>
        <taxon>Candidatus Nitrohelix</taxon>
    </lineage>
</organism>
<name>A0A7T0G455_9BACT</name>
<evidence type="ECO:0000256" key="2">
    <source>
        <dbReference type="ARBA" id="ARBA00005417"/>
    </source>
</evidence>
<dbReference type="PROSITE" id="PS00211">
    <property type="entry name" value="ABC_TRANSPORTER_1"/>
    <property type="match status" value="1"/>
</dbReference>
<evidence type="ECO:0000256" key="6">
    <source>
        <dbReference type="ARBA" id="ARBA00022741"/>
    </source>
</evidence>
<protein>
    <recommendedName>
        <fullName evidence="3 10">Cell division ATP-binding protein FtsE</fullName>
    </recommendedName>
</protein>
<comment type="subcellular location">
    <subcellularLocation>
        <location evidence="10">Cell membrane</location>
        <topology evidence="10">Peripheral membrane protein</topology>
        <orientation evidence="10">Cytoplasmic side</orientation>
    </subcellularLocation>
</comment>
<evidence type="ECO:0000256" key="10">
    <source>
        <dbReference type="RuleBase" id="RU365094"/>
    </source>
</evidence>
<dbReference type="InterPro" id="IPR027417">
    <property type="entry name" value="P-loop_NTPase"/>
</dbReference>
<evidence type="ECO:0000256" key="3">
    <source>
        <dbReference type="ARBA" id="ARBA00020019"/>
    </source>
</evidence>
<evidence type="ECO:0000256" key="8">
    <source>
        <dbReference type="ARBA" id="ARBA00023136"/>
    </source>
</evidence>
<feature type="domain" description="ABC transporter" evidence="11">
    <location>
        <begin position="2"/>
        <end position="218"/>
    </location>
</feature>
<dbReference type="GO" id="GO:0022857">
    <property type="term" value="F:transmembrane transporter activity"/>
    <property type="evidence" value="ECO:0007669"/>
    <property type="project" value="TreeGrafter"/>
</dbReference>
<dbReference type="InterPro" id="IPR015854">
    <property type="entry name" value="ABC_transpr_LolD-like"/>
</dbReference>
<keyword evidence="5 10" id="KW-0132">Cell division</keyword>
<dbReference type="SUPFAM" id="SSF52540">
    <property type="entry name" value="P-loop containing nucleoside triphosphate hydrolases"/>
    <property type="match status" value="1"/>
</dbReference>
<evidence type="ECO:0000256" key="9">
    <source>
        <dbReference type="ARBA" id="ARBA00023306"/>
    </source>
</evidence>
<dbReference type="GO" id="GO:0051301">
    <property type="term" value="P:cell division"/>
    <property type="evidence" value="ECO:0007669"/>
    <property type="project" value="UniProtKB-UniRule"/>
</dbReference>
<evidence type="ECO:0000256" key="4">
    <source>
        <dbReference type="ARBA" id="ARBA00022475"/>
    </source>
</evidence>
<dbReference type="PANTHER" id="PTHR24220">
    <property type="entry name" value="IMPORT ATP-BINDING PROTEIN"/>
    <property type="match status" value="1"/>
</dbReference>
<comment type="function">
    <text evidence="1">Part of the ABC transporter FtsEX involved in cellular division. Important for assembly or stability of the septal ring.</text>
</comment>